<dbReference type="Proteomes" id="UP001374535">
    <property type="component" value="Chromosome 9"/>
</dbReference>
<name>A0AAQ3MU08_VIGMU</name>
<dbReference type="EMBL" id="CP144692">
    <property type="protein sequence ID" value="WVY96960.1"/>
    <property type="molecule type" value="Genomic_DNA"/>
</dbReference>
<accession>A0AAQ3MU08</accession>
<proteinExistence type="predicted"/>
<evidence type="ECO:0000313" key="2">
    <source>
        <dbReference type="Proteomes" id="UP001374535"/>
    </source>
</evidence>
<gene>
    <name evidence="1" type="ORF">V8G54_029111</name>
</gene>
<protein>
    <submittedName>
        <fullName evidence="1">Uncharacterized protein</fullName>
    </submittedName>
</protein>
<reference evidence="1 2" key="1">
    <citation type="journal article" date="2023" name="Life. Sci Alliance">
        <title>Evolutionary insights into 3D genome organization and epigenetic landscape of Vigna mungo.</title>
        <authorList>
            <person name="Junaid A."/>
            <person name="Singh B."/>
            <person name="Bhatia S."/>
        </authorList>
    </citation>
    <scope>NUCLEOTIDE SEQUENCE [LARGE SCALE GENOMIC DNA]</scope>
    <source>
        <strain evidence="1">Urdbean</strain>
    </source>
</reference>
<organism evidence="1 2">
    <name type="scientific">Vigna mungo</name>
    <name type="common">Black gram</name>
    <name type="synonym">Phaseolus mungo</name>
    <dbReference type="NCBI Taxonomy" id="3915"/>
    <lineage>
        <taxon>Eukaryota</taxon>
        <taxon>Viridiplantae</taxon>
        <taxon>Streptophyta</taxon>
        <taxon>Embryophyta</taxon>
        <taxon>Tracheophyta</taxon>
        <taxon>Spermatophyta</taxon>
        <taxon>Magnoliopsida</taxon>
        <taxon>eudicotyledons</taxon>
        <taxon>Gunneridae</taxon>
        <taxon>Pentapetalae</taxon>
        <taxon>rosids</taxon>
        <taxon>fabids</taxon>
        <taxon>Fabales</taxon>
        <taxon>Fabaceae</taxon>
        <taxon>Papilionoideae</taxon>
        <taxon>50 kb inversion clade</taxon>
        <taxon>NPAAA clade</taxon>
        <taxon>indigoferoid/millettioid clade</taxon>
        <taxon>Phaseoleae</taxon>
        <taxon>Vigna</taxon>
    </lineage>
</organism>
<sequence>MLRWGRSAAESTSLKLKLETLAVIHGKDWDLRWACWDAGSCRRAWYRETNERVAVNASSGVTTYKLKKPFCAPSLAENQEAFPFDNVKALVYFTFISLSYAFKVTGNECEVGEIAKIEVCLSLSLTIDASKVTN</sequence>
<dbReference type="AlphaFoldDB" id="A0AAQ3MU08"/>
<evidence type="ECO:0000313" key="1">
    <source>
        <dbReference type="EMBL" id="WVY96960.1"/>
    </source>
</evidence>
<keyword evidence="2" id="KW-1185">Reference proteome</keyword>